<name>A0A9W6WJQ6_CANBO</name>
<sequence>MKEVEKDHFDSVSMQLKYILNNFSNNNKYNSNINDFANLKLINDLLYMKNSKIYSLILKLKDENKLMIIFSHLLFINNEIKIDYLIRILMKVSLDKVLFIDQKVQSNLNNIFNLKIENNYINLMKFQIALASRYMILNSKLMANSIINKFLDKFWLELIKNGKFTSINYIRNLIRLIQNTNKENEYELNVINEKFINLIKDTKNFKIGLIFWEENFKNYEIIEIFEKMIADNGSNEFIINSNENLIISFITNPLISTKKLNLNKLRTISINSHTPSPPESSSTSPSSSSPSSTSSSSIGSFNKRLVASLEVLINELEDNYTISYSNQFDQENFENYLNVLKNSIKEYKLNHNHGNSHGNNHNHNHNHELSFIKS</sequence>
<keyword evidence="3" id="KW-1185">Reference proteome</keyword>
<evidence type="ECO:0000313" key="2">
    <source>
        <dbReference type="EMBL" id="GME76348.1"/>
    </source>
</evidence>
<feature type="compositionally biased region" description="Low complexity" evidence="1">
    <location>
        <begin position="352"/>
        <end position="361"/>
    </location>
</feature>
<feature type="region of interest" description="Disordered" evidence="1">
    <location>
        <begin position="271"/>
        <end position="299"/>
    </location>
</feature>
<evidence type="ECO:0000313" key="3">
    <source>
        <dbReference type="Proteomes" id="UP001165120"/>
    </source>
</evidence>
<dbReference type="EMBL" id="BSXN01002347">
    <property type="protein sequence ID" value="GME76348.1"/>
    <property type="molecule type" value="Genomic_DNA"/>
</dbReference>
<accession>A0A9W6WJQ6</accession>
<protein>
    <submittedName>
        <fullName evidence="2">Unnamed protein product</fullName>
    </submittedName>
</protein>
<gene>
    <name evidence="2" type="ORF">Cboi02_000513900</name>
</gene>
<feature type="compositionally biased region" description="Basic and acidic residues" evidence="1">
    <location>
        <begin position="365"/>
        <end position="374"/>
    </location>
</feature>
<proteinExistence type="predicted"/>
<dbReference type="Proteomes" id="UP001165120">
    <property type="component" value="Unassembled WGS sequence"/>
</dbReference>
<evidence type="ECO:0000256" key="1">
    <source>
        <dbReference type="SAM" id="MobiDB-lite"/>
    </source>
</evidence>
<feature type="compositionally biased region" description="Low complexity" evidence="1">
    <location>
        <begin position="279"/>
        <end position="297"/>
    </location>
</feature>
<reference evidence="2" key="1">
    <citation type="submission" date="2023-04" db="EMBL/GenBank/DDBJ databases">
        <title>Candida boidinii NBRC 10035.</title>
        <authorList>
            <person name="Ichikawa N."/>
            <person name="Sato H."/>
            <person name="Tonouchi N."/>
        </authorList>
    </citation>
    <scope>NUCLEOTIDE SEQUENCE</scope>
    <source>
        <strain evidence="2">NBRC 10035</strain>
    </source>
</reference>
<organism evidence="2 3">
    <name type="scientific">Candida boidinii</name>
    <name type="common">Yeast</name>
    <dbReference type="NCBI Taxonomy" id="5477"/>
    <lineage>
        <taxon>Eukaryota</taxon>
        <taxon>Fungi</taxon>
        <taxon>Dikarya</taxon>
        <taxon>Ascomycota</taxon>
        <taxon>Saccharomycotina</taxon>
        <taxon>Pichiomycetes</taxon>
        <taxon>Pichiales</taxon>
        <taxon>Pichiaceae</taxon>
        <taxon>Ogataea</taxon>
        <taxon>Ogataea/Candida clade</taxon>
    </lineage>
</organism>
<feature type="region of interest" description="Disordered" evidence="1">
    <location>
        <begin position="351"/>
        <end position="374"/>
    </location>
</feature>
<comment type="caution">
    <text evidence="2">The sequence shown here is derived from an EMBL/GenBank/DDBJ whole genome shotgun (WGS) entry which is preliminary data.</text>
</comment>
<dbReference type="AlphaFoldDB" id="A0A9W6WJQ6"/>